<dbReference type="OrthoDB" id="2447777at2759"/>
<proteinExistence type="predicted"/>
<feature type="compositionally biased region" description="Basic and acidic residues" evidence="2">
    <location>
        <begin position="151"/>
        <end position="173"/>
    </location>
</feature>
<organism evidence="4 5">
    <name type="scientific">Glomus cerebriforme</name>
    <dbReference type="NCBI Taxonomy" id="658196"/>
    <lineage>
        <taxon>Eukaryota</taxon>
        <taxon>Fungi</taxon>
        <taxon>Fungi incertae sedis</taxon>
        <taxon>Mucoromycota</taxon>
        <taxon>Glomeromycotina</taxon>
        <taxon>Glomeromycetes</taxon>
        <taxon>Glomerales</taxon>
        <taxon>Glomeraceae</taxon>
        <taxon>Glomus</taxon>
    </lineage>
</organism>
<evidence type="ECO:0000313" key="5">
    <source>
        <dbReference type="Proteomes" id="UP000265703"/>
    </source>
</evidence>
<gene>
    <name evidence="4" type="ORF">C1645_820858</name>
</gene>
<dbReference type="AlphaFoldDB" id="A0A397T1J7"/>
<sequence length="420" mass="48903">MSSSYDPTDDTANTILTGLLPILVVGLFNGFEDDKKKKFSFINIFDDIIIFGSIVVYPVITGAEWYQYFDKFNQIMFWICGIGITIAVICLYIIFLWKHYRNEKNLDGEEIDENEEKSRKEHLSIEIDDRGGINENEEKDETHDGGGINENEEKNRKENSSIEINEENKENEKKNNNNVRTIKVVWKWFWELINNRESLIYIIISILITSSYIGYCSLLTGDFDGVSFDHISNYCIQNFGFNKCKILNISNAVVFWFGAILIIYFSFKLLILRIKSNHFDKILKWLHIFIITVYPAIISGYLISTNSTTTKFAFGICSISFTRLVDHFADGPEKINTVISFYLNFDSTNNKGRIEKLTEEVEKLTKNIKKQMIEIKKEGKRKLSNEKIDLEDLTNEINRQIENMKKLKKVIKEHNTKKNI</sequence>
<reference evidence="4 5" key="1">
    <citation type="submission" date="2018-06" db="EMBL/GenBank/DDBJ databases">
        <title>Comparative genomics reveals the genomic features of Rhizophagus irregularis, R. cerebriforme, R. diaphanum and Gigaspora rosea, and their symbiotic lifestyle signature.</title>
        <authorList>
            <person name="Morin E."/>
            <person name="San Clemente H."/>
            <person name="Chen E.C.H."/>
            <person name="De La Providencia I."/>
            <person name="Hainaut M."/>
            <person name="Kuo A."/>
            <person name="Kohler A."/>
            <person name="Murat C."/>
            <person name="Tang N."/>
            <person name="Roy S."/>
            <person name="Loubradou J."/>
            <person name="Henrissat B."/>
            <person name="Grigoriev I.V."/>
            <person name="Corradi N."/>
            <person name="Roux C."/>
            <person name="Martin F.M."/>
        </authorList>
    </citation>
    <scope>NUCLEOTIDE SEQUENCE [LARGE SCALE GENOMIC DNA]</scope>
    <source>
        <strain evidence="4 5">DAOM 227022</strain>
    </source>
</reference>
<name>A0A397T1J7_9GLOM</name>
<keyword evidence="3" id="KW-1133">Transmembrane helix</keyword>
<feature type="transmembrane region" description="Helical" evidence="3">
    <location>
        <begin position="253"/>
        <end position="271"/>
    </location>
</feature>
<dbReference type="InterPro" id="IPR036259">
    <property type="entry name" value="MFS_trans_sf"/>
</dbReference>
<dbReference type="Proteomes" id="UP000265703">
    <property type="component" value="Unassembled WGS sequence"/>
</dbReference>
<feature type="transmembrane region" description="Helical" evidence="3">
    <location>
        <begin position="43"/>
        <end position="63"/>
    </location>
</feature>
<feature type="region of interest" description="Disordered" evidence="2">
    <location>
        <begin position="131"/>
        <end position="173"/>
    </location>
</feature>
<feature type="coiled-coil region" evidence="1">
    <location>
        <begin position="347"/>
        <end position="417"/>
    </location>
</feature>
<feature type="transmembrane region" description="Helical" evidence="3">
    <location>
        <begin position="283"/>
        <end position="303"/>
    </location>
</feature>
<evidence type="ECO:0000256" key="3">
    <source>
        <dbReference type="SAM" id="Phobius"/>
    </source>
</evidence>
<dbReference type="EMBL" id="QKYT01000129">
    <property type="protein sequence ID" value="RIA92340.1"/>
    <property type="molecule type" value="Genomic_DNA"/>
</dbReference>
<keyword evidence="1" id="KW-0175">Coiled coil</keyword>
<evidence type="ECO:0000256" key="1">
    <source>
        <dbReference type="SAM" id="Coils"/>
    </source>
</evidence>
<evidence type="ECO:0000256" key="2">
    <source>
        <dbReference type="SAM" id="MobiDB-lite"/>
    </source>
</evidence>
<feature type="transmembrane region" description="Helical" evidence="3">
    <location>
        <begin position="12"/>
        <end position="31"/>
    </location>
</feature>
<keyword evidence="3" id="KW-0812">Transmembrane</keyword>
<keyword evidence="5" id="KW-1185">Reference proteome</keyword>
<accession>A0A397T1J7</accession>
<comment type="caution">
    <text evidence="4">The sequence shown here is derived from an EMBL/GenBank/DDBJ whole genome shotgun (WGS) entry which is preliminary data.</text>
</comment>
<evidence type="ECO:0000313" key="4">
    <source>
        <dbReference type="EMBL" id="RIA92340.1"/>
    </source>
</evidence>
<feature type="transmembrane region" description="Helical" evidence="3">
    <location>
        <begin position="199"/>
        <end position="220"/>
    </location>
</feature>
<feature type="transmembrane region" description="Helical" evidence="3">
    <location>
        <begin position="75"/>
        <end position="97"/>
    </location>
</feature>
<keyword evidence="3" id="KW-0472">Membrane</keyword>
<protein>
    <submittedName>
        <fullName evidence="4">Uncharacterized protein</fullName>
    </submittedName>
</protein>
<dbReference type="SUPFAM" id="SSF103473">
    <property type="entry name" value="MFS general substrate transporter"/>
    <property type="match status" value="1"/>
</dbReference>